<accession>A0ABV5J9V8</accession>
<dbReference type="SUPFAM" id="SSF52540">
    <property type="entry name" value="P-loop containing nucleoside triphosphate hydrolases"/>
    <property type="match status" value="1"/>
</dbReference>
<dbReference type="Pfam" id="PF00005">
    <property type="entry name" value="ABC_tran"/>
    <property type="match status" value="1"/>
</dbReference>
<dbReference type="InterPro" id="IPR003593">
    <property type="entry name" value="AAA+_ATPase"/>
</dbReference>
<comment type="caution">
    <text evidence="4">The sequence shown here is derived from an EMBL/GenBank/DDBJ whole genome shotgun (WGS) entry which is preliminary data.</text>
</comment>
<evidence type="ECO:0000256" key="1">
    <source>
        <dbReference type="ARBA" id="ARBA00022741"/>
    </source>
</evidence>
<keyword evidence="1" id="KW-0547">Nucleotide-binding</keyword>
<reference evidence="4 5" key="1">
    <citation type="submission" date="2024-09" db="EMBL/GenBank/DDBJ databases">
        <authorList>
            <person name="Sun Q."/>
            <person name="Mori K."/>
        </authorList>
    </citation>
    <scope>NUCLEOTIDE SEQUENCE [LARGE SCALE GENOMIC DNA]</scope>
    <source>
        <strain evidence="4 5">CECT 8726</strain>
    </source>
</reference>
<dbReference type="RefSeq" id="WP_213888502.1">
    <property type="nucleotide sequence ID" value="NZ_JAGFNU010000004.1"/>
</dbReference>
<keyword evidence="5" id="KW-1185">Reference proteome</keyword>
<evidence type="ECO:0000259" key="3">
    <source>
        <dbReference type="PROSITE" id="PS50893"/>
    </source>
</evidence>
<sequence length="238" mass="25948">MVKSILPLVLTGAATRKRGKTLIGPVDLTVGAKGFTIVIGPNGSGKTSFLQLMHGLGRVSKGGVRWNVSQAEAQRQQAYVFQTPIMMRRRVVDCIAYPLLLTGTGRKAARARAAEWATRLGLGEALDRPATVLSGGEKQKLALARALIRKPEILFLDEPCANLDGRATREIETILLEAYRAGTRIVMATHDMGQAKRLSTEIAFLYKGMIHEYGSAETFFSAPKTHEAQAFLRGDILE</sequence>
<evidence type="ECO:0000313" key="5">
    <source>
        <dbReference type="Proteomes" id="UP001589683"/>
    </source>
</evidence>
<dbReference type="PROSITE" id="PS50893">
    <property type="entry name" value="ABC_TRANSPORTER_2"/>
    <property type="match status" value="1"/>
</dbReference>
<dbReference type="InterPro" id="IPR017871">
    <property type="entry name" value="ABC_transporter-like_CS"/>
</dbReference>
<dbReference type="PANTHER" id="PTHR24220">
    <property type="entry name" value="IMPORT ATP-BINDING PROTEIN"/>
    <property type="match status" value="1"/>
</dbReference>
<dbReference type="EMBL" id="JBHMEA010000006">
    <property type="protein sequence ID" value="MFB9230230.1"/>
    <property type="molecule type" value="Genomic_DNA"/>
</dbReference>
<keyword evidence="2 4" id="KW-0067">ATP-binding</keyword>
<dbReference type="PROSITE" id="PS00211">
    <property type="entry name" value="ABC_TRANSPORTER_1"/>
    <property type="match status" value="1"/>
</dbReference>
<evidence type="ECO:0000313" key="4">
    <source>
        <dbReference type="EMBL" id="MFB9230230.1"/>
    </source>
</evidence>
<dbReference type="Gene3D" id="3.40.50.300">
    <property type="entry name" value="P-loop containing nucleotide triphosphate hydrolases"/>
    <property type="match status" value="1"/>
</dbReference>
<dbReference type="InterPro" id="IPR003439">
    <property type="entry name" value="ABC_transporter-like_ATP-bd"/>
</dbReference>
<dbReference type="SMART" id="SM00382">
    <property type="entry name" value="AAA"/>
    <property type="match status" value="1"/>
</dbReference>
<dbReference type="Proteomes" id="UP001589683">
    <property type="component" value="Unassembled WGS sequence"/>
</dbReference>
<evidence type="ECO:0000256" key="2">
    <source>
        <dbReference type="ARBA" id="ARBA00022840"/>
    </source>
</evidence>
<name>A0ABV5J9V8_9RHOB</name>
<proteinExistence type="predicted"/>
<dbReference type="InterPro" id="IPR027417">
    <property type="entry name" value="P-loop_NTPase"/>
</dbReference>
<protein>
    <submittedName>
        <fullName evidence="4">ATP-binding cassette domain-containing protein</fullName>
    </submittedName>
</protein>
<feature type="domain" description="ABC transporter" evidence="3">
    <location>
        <begin position="8"/>
        <end position="232"/>
    </location>
</feature>
<dbReference type="InterPro" id="IPR015854">
    <property type="entry name" value="ABC_transpr_LolD-like"/>
</dbReference>
<organism evidence="4 5">
    <name type="scientific">Pseudohalocynthiibacter aestuariivivens</name>
    <dbReference type="NCBI Taxonomy" id="1591409"/>
    <lineage>
        <taxon>Bacteria</taxon>
        <taxon>Pseudomonadati</taxon>
        <taxon>Pseudomonadota</taxon>
        <taxon>Alphaproteobacteria</taxon>
        <taxon>Rhodobacterales</taxon>
        <taxon>Paracoccaceae</taxon>
        <taxon>Pseudohalocynthiibacter</taxon>
    </lineage>
</organism>
<dbReference type="GO" id="GO:0005524">
    <property type="term" value="F:ATP binding"/>
    <property type="evidence" value="ECO:0007669"/>
    <property type="project" value="UniProtKB-KW"/>
</dbReference>
<gene>
    <name evidence="4" type="ORF">ACFFUT_00335</name>
</gene>